<dbReference type="Pfam" id="PF03729">
    <property type="entry name" value="DUF308"/>
    <property type="match status" value="1"/>
</dbReference>
<feature type="transmembrane region" description="Helical" evidence="2">
    <location>
        <begin position="82"/>
        <end position="101"/>
    </location>
</feature>
<dbReference type="Proteomes" id="UP000660554">
    <property type="component" value="Unassembled WGS sequence"/>
</dbReference>
<proteinExistence type="predicted"/>
<feature type="region of interest" description="Disordered" evidence="1">
    <location>
        <begin position="1"/>
        <end position="20"/>
    </location>
</feature>
<keyword evidence="2" id="KW-1133">Transmembrane helix</keyword>
<reference evidence="4" key="1">
    <citation type="submission" date="2020-09" db="EMBL/GenBank/DDBJ databases">
        <title>Whole genome shotgun sequence of Streptomyces cinnamonensis NBRC 15873.</title>
        <authorList>
            <person name="Komaki H."/>
            <person name="Tamura T."/>
        </authorList>
    </citation>
    <scope>NUCLEOTIDE SEQUENCE [LARGE SCALE GENOMIC DNA]</scope>
    <source>
        <strain evidence="4">NBRC 15873</strain>
    </source>
</reference>
<name>A0ABQ3NHW7_STRVG</name>
<evidence type="ECO:0000313" key="4">
    <source>
        <dbReference type="Proteomes" id="UP000660554"/>
    </source>
</evidence>
<evidence type="ECO:0008006" key="5">
    <source>
        <dbReference type="Google" id="ProtNLM"/>
    </source>
</evidence>
<dbReference type="EMBL" id="BNDV01000007">
    <property type="protein sequence ID" value="GHI12378.1"/>
    <property type="molecule type" value="Genomic_DNA"/>
</dbReference>
<dbReference type="GeneID" id="86957998"/>
<keyword evidence="4" id="KW-1185">Reference proteome</keyword>
<comment type="caution">
    <text evidence="3">The sequence shown here is derived from an EMBL/GenBank/DDBJ whole genome shotgun (WGS) entry which is preliminary data.</text>
</comment>
<organism evidence="3 4">
    <name type="scientific">Streptomyces virginiae</name>
    <name type="common">Streptomyces cinnamonensis</name>
    <dbReference type="NCBI Taxonomy" id="1961"/>
    <lineage>
        <taxon>Bacteria</taxon>
        <taxon>Bacillati</taxon>
        <taxon>Actinomycetota</taxon>
        <taxon>Actinomycetes</taxon>
        <taxon>Kitasatosporales</taxon>
        <taxon>Streptomycetaceae</taxon>
        <taxon>Streptomyces</taxon>
    </lineage>
</organism>
<feature type="transmembrane region" description="Helical" evidence="2">
    <location>
        <begin position="140"/>
        <end position="159"/>
    </location>
</feature>
<keyword evidence="2" id="KW-0472">Membrane</keyword>
<feature type="transmembrane region" description="Helical" evidence="2">
    <location>
        <begin position="56"/>
        <end position="75"/>
    </location>
</feature>
<evidence type="ECO:0000256" key="1">
    <source>
        <dbReference type="SAM" id="MobiDB-lite"/>
    </source>
</evidence>
<feature type="region of interest" description="Disordered" evidence="1">
    <location>
        <begin position="204"/>
        <end position="232"/>
    </location>
</feature>
<feature type="transmembrane region" description="Helical" evidence="2">
    <location>
        <begin position="165"/>
        <end position="187"/>
    </location>
</feature>
<keyword evidence="2" id="KW-0812">Transmembrane</keyword>
<sequence>MGADRAQRTPAGNREPQREKTKVNRSFGLMAVLGVFLVLAGLVGLVYTGLATLTSMFLFGWLLLIGGVVGLVQAVQSRGSSYFWLAVIVAAINIAAGFVILRRPEASAEALTMFAALLFLTGGLFRLVGALVVRGANFGLALVQGAFGVLLGFLILSNWPGNSLYVIGTFFSLALLFDGLSLIAMGMGARRILGLVREDEAGTAAGTETGVARGAPEAAEKRPEEDQEQTNN</sequence>
<evidence type="ECO:0000313" key="3">
    <source>
        <dbReference type="EMBL" id="GHI12378.1"/>
    </source>
</evidence>
<protein>
    <recommendedName>
        <fullName evidence="5">HDED protein</fullName>
    </recommendedName>
</protein>
<evidence type="ECO:0000256" key="2">
    <source>
        <dbReference type="SAM" id="Phobius"/>
    </source>
</evidence>
<dbReference type="RefSeq" id="WP_053614477.1">
    <property type="nucleotide sequence ID" value="NZ_BMRU01000038.1"/>
</dbReference>
<dbReference type="PANTHER" id="PTHR34989:SF1">
    <property type="entry name" value="PROTEIN HDED"/>
    <property type="match status" value="1"/>
</dbReference>
<dbReference type="InterPro" id="IPR005325">
    <property type="entry name" value="DUF308_memb"/>
</dbReference>
<gene>
    <name evidence="3" type="ORF">Scinn_18410</name>
</gene>
<accession>A0ABQ3NHW7</accession>
<feature type="transmembrane region" description="Helical" evidence="2">
    <location>
        <begin position="113"/>
        <end position="133"/>
    </location>
</feature>
<dbReference type="InterPro" id="IPR052712">
    <property type="entry name" value="Acid_resist_chaperone_HdeD"/>
</dbReference>
<feature type="transmembrane region" description="Helical" evidence="2">
    <location>
        <begin position="27"/>
        <end position="50"/>
    </location>
</feature>
<dbReference type="PANTHER" id="PTHR34989">
    <property type="entry name" value="PROTEIN HDED"/>
    <property type="match status" value="1"/>
</dbReference>